<dbReference type="AlphaFoldDB" id="A0AAD3GZY7"/>
<dbReference type="EMBL" id="BLLK01000020">
    <property type="protein sequence ID" value="GFH45275.1"/>
    <property type="molecule type" value="Genomic_DNA"/>
</dbReference>
<gene>
    <name evidence="2" type="ORF">CTEN210_01749</name>
</gene>
<feature type="signal peptide" evidence="1">
    <location>
        <begin position="1"/>
        <end position="25"/>
    </location>
</feature>
<proteinExistence type="predicted"/>
<dbReference type="Proteomes" id="UP001054902">
    <property type="component" value="Unassembled WGS sequence"/>
</dbReference>
<evidence type="ECO:0000313" key="3">
    <source>
        <dbReference type="Proteomes" id="UP001054902"/>
    </source>
</evidence>
<sequence>MKPFTSKSLLSVCAFLLLVVDYSVAFTLSGRSIRLRTQAATEALLQKIHKSNSIEHSNQNVLDSSTMVLNSSLQKDEEKKEQGLLLKAADSLFLLYSFGMQFGGTLFGLGLLLNICGYDYSFDMTHGLEIDTISKMQQAHQFEQAAKMTHL</sequence>
<evidence type="ECO:0000313" key="2">
    <source>
        <dbReference type="EMBL" id="GFH45275.1"/>
    </source>
</evidence>
<comment type="caution">
    <text evidence="2">The sequence shown here is derived from an EMBL/GenBank/DDBJ whole genome shotgun (WGS) entry which is preliminary data.</text>
</comment>
<keyword evidence="1" id="KW-0732">Signal</keyword>
<protein>
    <submittedName>
        <fullName evidence="2">Uncharacterized protein</fullName>
    </submittedName>
</protein>
<keyword evidence="3" id="KW-1185">Reference proteome</keyword>
<feature type="chain" id="PRO_5041922776" evidence="1">
    <location>
        <begin position="26"/>
        <end position="151"/>
    </location>
</feature>
<evidence type="ECO:0000256" key="1">
    <source>
        <dbReference type="SAM" id="SignalP"/>
    </source>
</evidence>
<reference evidence="2 3" key="1">
    <citation type="journal article" date="2021" name="Sci. Rep.">
        <title>The genome of the diatom Chaetoceros tenuissimus carries an ancient integrated fragment of an extant virus.</title>
        <authorList>
            <person name="Hongo Y."/>
            <person name="Kimura K."/>
            <person name="Takaki Y."/>
            <person name="Yoshida Y."/>
            <person name="Baba S."/>
            <person name="Kobayashi G."/>
            <person name="Nagasaki K."/>
            <person name="Hano T."/>
            <person name="Tomaru Y."/>
        </authorList>
    </citation>
    <scope>NUCLEOTIDE SEQUENCE [LARGE SCALE GENOMIC DNA]</scope>
    <source>
        <strain evidence="2 3">NIES-3715</strain>
    </source>
</reference>
<organism evidence="2 3">
    <name type="scientific">Chaetoceros tenuissimus</name>
    <dbReference type="NCBI Taxonomy" id="426638"/>
    <lineage>
        <taxon>Eukaryota</taxon>
        <taxon>Sar</taxon>
        <taxon>Stramenopiles</taxon>
        <taxon>Ochrophyta</taxon>
        <taxon>Bacillariophyta</taxon>
        <taxon>Coscinodiscophyceae</taxon>
        <taxon>Chaetocerotophycidae</taxon>
        <taxon>Chaetocerotales</taxon>
        <taxon>Chaetocerotaceae</taxon>
        <taxon>Chaetoceros</taxon>
    </lineage>
</organism>
<name>A0AAD3GZY7_9STRA</name>
<accession>A0AAD3GZY7</accession>